<keyword evidence="6" id="KW-1185">Reference proteome</keyword>
<keyword evidence="2" id="KW-0479">Metal-binding</keyword>
<dbReference type="InterPro" id="IPR027806">
    <property type="entry name" value="HARBI1_dom"/>
</dbReference>
<gene>
    <name evidence="5" type="ORF">KUTeg_009274</name>
</gene>
<evidence type="ECO:0000256" key="3">
    <source>
        <dbReference type="SAM" id="Phobius"/>
    </source>
</evidence>
<evidence type="ECO:0000313" key="5">
    <source>
        <dbReference type="EMBL" id="KAJ8313176.1"/>
    </source>
</evidence>
<sequence length="458" mass="53616">MRLPHDFGVKNLRFGFGISTRAVSEIFNAWIDHMYLLLGIIPIWPHQGVINERTCNSDTRHPGRIQNMAFIPFLKPKTNWEKCFRWVKRGRPHSQQNPANIDRHKFVCTKYYCSLKYKTYVKLLQFLSSETVTKIQIKRKDISMDIKNMKNLGFGFGISTRAVSKIFNAWIDHMYLLLGIIPIWPHQGVINENKGFTISEELQKLGLHLNTPWCQLSQADVHLTQKIAQHCIHVERAIKKIQSYKIISNCFATKMFTCQRIRLFCIQCAEDLYISFSLLAQKCTLQRHTELCHQCSMLILFYLSTMFYFFIVELSLLYIHLFFLFLFYLVHLVQSILQHDIFFFHNLCEGMFIILMSASNSILPESLLKNDTGTSSQCLHQTTHLMSFSWKRCIVSNVVLYKTVRRIKLTQINCLTNLLCNKQSKVHALKRNMSNNEAIYTLLYTSNMHCRYGACFSK</sequence>
<keyword evidence="3" id="KW-0472">Membrane</keyword>
<comment type="caution">
    <text evidence="5">The sequence shown here is derived from an EMBL/GenBank/DDBJ whole genome shotgun (WGS) entry which is preliminary data.</text>
</comment>
<comment type="cofactor">
    <cofactor evidence="1">
        <name>a divalent metal cation</name>
        <dbReference type="ChEBI" id="CHEBI:60240"/>
    </cofactor>
</comment>
<protein>
    <recommendedName>
        <fullName evidence="4">DDE Tnp4 domain-containing protein</fullName>
    </recommendedName>
</protein>
<feature type="domain" description="DDE Tnp4" evidence="4">
    <location>
        <begin position="193"/>
        <end position="265"/>
    </location>
</feature>
<keyword evidence="3" id="KW-1133">Transmembrane helix</keyword>
<accession>A0ABQ9F721</accession>
<dbReference type="Proteomes" id="UP001217089">
    <property type="component" value="Unassembled WGS sequence"/>
</dbReference>
<dbReference type="EMBL" id="JARBDR010000417">
    <property type="protein sequence ID" value="KAJ8313176.1"/>
    <property type="molecule type" value="Genomic_DNA"/>
</dbReference>
<dbReference type="PANTHER" id="PTHR23080:SF143">
    <property type="entry name" value="SI:DKEY-56D12.4"/>
    <property type="match status" value="1"/>
</dbReference>
<evidence type="ECO:0000256" key="1">
    <source>
        <dbReference type="ARBA" id="ARBA00001968"/>
    </source>
</evidence>
<evidence type="ECO:0000256" key="2">
    <source>
        <dbReference type="ARBA" id="ARBA00022723"/>
    </source>
</evidence>
<keyword evidence="3" id="KW-0812">Transmembrane</keyword>
<organism evidence="5 6">
    <name type="scientific">Tegillarca granosa</name>
    <name type="common">Malaysian cockle</name>
    <name type="synonym">Anadara granosa</name>
    <dbReference type="NCBI Taxonomy" id="220873"/>
    <lineage>
        <taxon>Eukaryota</taxon>
        <taxon>Metazoa</taxon>
        <taxon>Spiralia</taxon>
        <taxon>Lophotrochozoa</taxon>
        <taxon>Mollusca</taxon>
        <taxon>Bivalvia</taxon>
        <taxon>Autobranchia</taxon>
        <taxon>Pteriomorphia</taxon>
        <taxon>Arcoida</taxon>
        <taxon>Arcoidea</taxon>
        <taxon>Arcidae</taxon>
        <taxon>Tegillarca</taxon>
    </lineage>
</organism>
<name>A0ABQ9F721_TEGGR</name>
<dbReference type="Pfam" id="PF13359">
    <property type="entry name" value="DDE_Tnp_4"/>
    <property type="match status" value="1"/>
</dbReference>
<dbReference type="PANTHER" id="PTHR23080">
    <property type="entry name" value="THAP DOMAIN PROTEIN"/>
    <property type="match status" value="1"/>
</dbReference>
<evidence type="ECO:0000313" key="6">
    <source>
        <dbReference type="Proteomes" id="UP001217089"/>
    </source>
</evidence>
<evidence type="ECO:0000259" key="4">
    <source>
        <dbReference type="Pfam" id="PF13359"/>
    </source>
</evidence>
<reference evidence="5 6" key="1">
    <citation type="submission" date="2022-12" db="EMBL/GenBank/DDBJ databases">
        <title>Chromosome-level genome of Tegillarca granosa.</title>
        <authorList>
            <person name="Kim J."/>
        </authorList>
    </citation>
    <scope>NUCLEOTIDE SEQUENCE [LARGE SCALE GENOMIC DNA]</scope>
    <source>
        <strain evidence="5">Teg-2019</strain>
        <tissue evidence="5">Adductor muscle</tissue>
    </source>
</reference>
<proteinExistence type="predicted"/>
<feature type="transmembrane region" description="Helical" evidence="3">
    <location>
        <begin position="317"/>
        <end position="337"/>
    </location>
</feature>